<organism evidence="10 11">
    <name type="scientific">Pieris brassicae</name>
    <name type="common">White butterfly</name>
    <name type="synonym">Large white butterfly</name>
    <dbReference type="NCBI Taxonomy" id="7116"/>
    <lineage>
        <taxon>Eukaryota</taxon>
        <taxon>Metazoa</taxon>
        <taxon>Ecdysozoa</taxon>
        <taxon>Arthropoda</taxon>
        <taxon>Hexapoda</taxon>
        <taxon>Insecta</taxon>
        <taxon>Pterygota</taxon>
        <taxon>Neoptera</taxon>
        <taxon>Endopterygota</taxon>
        <taxon>Lepidoptera</taxon>
        <taxon>Glossata</taxon>
        <taxon>Ditrysia</taxon>
        <taxon>Papilionoidea</taxon>
        <taxon>Pieridae</taxon>
        <taxon>Pierinae</taxon>
        <taxon>Pieris</taxon>
    </lineage>
</organism>
<feature type="domain" description="G-protein coupled receptors family 2 profile 2" evidence="9">
    <location>
        <begin position="935"/>
        <end position="1182"/>
    </location>
</feature>
<evidence type="ECO:0000313" key="10">
    <source>
        <dbReference type="EMBL" id="CAH3882282.1"/>
    </source>
</evidence>
<dbReference type="Gene3D" id="2.60.220.50">
    <property type="match status" value="1"/>
</dbReference>
<accession>A0A9P0SKH7</accession>
<evidence type="ECO:0000256" key="3">
    <source>
        <dbReference type="ARBA" id="ARBA00022989"/>
    </source>
</evidence>
<feature type="region of interest" description="Disordered" evidence="6">
    <location>
        <begin position="1205"/>
        <end position="1242"/>
    </location>
</feature>
<evidence type="ECO:0000256" key="5">
    <source>
        <dbReference type="ARBA" id="ARBA00023157"/>
    </source>
</evidence>
<protein>
    <recommendedName>
        <fullName evidence="12">G-protein coupled receptors family 2 profile 2 domain-containing protein</fullName>
    </recommendedName>
</protein>
<dbReference type="GO" id="GO:0004930">
    <property type="term" value="F:G protein-coupled receptor activity"/>
    <property type="evidence" value="ECO:0007669"/>
    <property type="project" value="InterPro"/>
</dbReference>
<dbReference type="SUPFAM" id="SSF81321">
    <property type="entry name" value="Family A G protein-coupled receptor-like"/>
    <property type="match status" value="1"/>
</dbReference>
<dbReference type="InterPro" id="IPR057244">
    <property type="entry name" value="GAIN_B"/>
</dbReference>
<comment type="subcellular location">
    <subcellularLocation>
        <location evidence="1">Membrane</location>
        <topology evidence="1">Multi-pass membrane protein</topology>
    </subcellularLocation>
</comment>
<feature type="transmembrane region" description="Helical" evidence="7">
    <location>
        <begin position="937"/>
        <end position="960"/>
    </location>
</feature>
<dbReference type="GO" id="GO:0016020">
    <property type="term" value="C:membrane"/>
    <property type="evidence" value="ECO:0007669"/>
    <property type="project" value="UniProtKB-SubCell"/>
</dbReference>
<sequence>MSKECKFEMPLALKYIRQVTIAFLILSWISTPFSMAKKKYTCPIGFSIAYTREKGHPICYRLKGPESFSDKYTDCVGNLYTSKLYLDLNFTSPNMVLWTEFRSLYPGGTFVDWSFTKSMGTELDSSFEVNIDPTIDIGEELCVAMDPISNFTAVQCSDRYFRYCFVRPYSDEDDISDIGCEDIRDAVRFWSPESTCLSVLTGVGGGLVRATWRQAQDLCGKRGSSLLYRGWRYSNSPIFHDAGYNNTYPLGVVMNSEFTSLRYDTVYDQSEVAASDWNFNETSNNNSDTLLGALRDDFWYLVNGSYIFFDVICERSVNIKKLSMNLNIDIDNKITLSINDTIDSDKVFCYTDSIQRYPTKVGKRRKDDTNTFIVKPEKDGYYWCTHVDVKRYETAESNKILFIREKQSVVNVFAVKLRHQKRLKLDVIDKMSKLWEMKLKEYIYFRNKYESVFGELNSNRSEETLKSFKLSNPGLELKEKIIIEKMKVQRLYLDAQAVLLHVELSPNMFAVAPGLWDGLEIVYMKPVYYCKGFDTVPTVALGDSIASFGCRTHTCVGDFNEGVQWVTSATRDCSTPVTYYIDAEVEVNTEVHYVMPTANPTPETLRHPTDSSSESTEDVDVVTKDEILIATPSLPDEILTGIPYITTEGIATGTPFIPTDLTPPSLSTSTTPAPPRPPEEVLQQVMDDLMSLTDDTNPIFVENITTVFDQVDNLLEDSDDLTIPSQLLHMLDRLGSTIKLNGSHVATAVRSNIALVMADATPNNPVRGIRIAARSDGLFVNDAFQIISDAPNETSLQRGDSEAVVVLPGSVSESQRRVSFVVFRNDKAFQNTVLHAVNSRVLSIKVENVTKFTGGEVIDIHLSPISSNISRNQSRTCGYWNFLDDGSGFWSQDGCTFIPSAGSGVLDTCRCTHLTHFAEILIPKEVFTERHENILEMITVIGCCVSLFGLSLVAVTAIMFRSWRRDFSNKIWLQLCIAIFLMALTFIVVVFARFSAYNIPCMLIGVALHYSVLSSFCWMLVAAVLSYRRLVLVFTRDASHKLLRASVFSWGLPCAIVGILLSVAPHSYAGRFEEKTPTGAFCYPSGVSLWVTVYAPICAVIFVNWTLFILIVRSVFASRRIQRHGDTNEALRCASVSCLLVFLFGLPWIFGLFASNIVSAYLFTLTASYQGFILFIFFVVGNKKTRDLWLNKLKIKQTRKVPVTSSSYSNRSTGWRPNTNTTIETKVSKPKSLSTPDDSRFS</sequence>
<feature type="region of interest" description="Disordered" evidence="6">
    <location>
        <begin position="597"/>
        <end position="619"/>
    </location>
</feature>
<keyword evidence="3 7" id="KW-1133">Transmembrane helix</keyword>
<feature type="transmembrane region" description="Helical" evidence="7">
    <location>
        <begin position="1047"/>
        <end position="1069"/>
    </location>
</feature>
<evidence type="ECO:0000256" key="4">
    <source>
        <dbReference type="ARBA" id="ARBA00023136"/>
    </source>
</evidence>
<dbReference type="Pfam" id="PF01825">
    <property type="entry name" value="GPS"/>
    <property type="match status" value="1"/>
</dbReference>
<evidence type="ECO:0000256" key="6">
    <source>
        <dbReference type="SAM" id="MobiDB-lite"/>
    </source>
</evidence>
<evidence type="ECO:0000256" key="7">
    <source>
        <dbReference type="SAM" id="Phobius"/>
    </source>
</evidence>
<evidence type="ECO:0008006" key="12">
    <source>
        <dbReference type="Google" id="ProtNLM"/>
    </source>
</evidence>
<evidence type="ECO:0000256" key="2">
    <source>
        <dbReference type="ARBA" id="ARBA00022692"/>
    </source>
</evidence>
<dbReference type="Gene3D" id="1.20.1070.10">
    <property type="entry name" value="Rhodopsin 7-helix transmembrane proteins"/>
    <property type="match status" value="1"/>
</dbReference>
<feature type="compositionally biased region" description="Polar residues" evidence="6">
    <location>
        <begin position="1205"/>
        <end position="1236"/>
    </location>
</feature>
<dbReference type="AlphaFoldDB" id="A0A9P0SKH7"/>
<keyword evidence="4 7" id="KW-0472">Membrane</keyword>
<dbReference type="PANTHER" id="PTHR45692:SF1">
    <property type="entry name" value="G-PROTEIN COUPLED RECEPTORS FAMILY 2 PROFILE 2 DOMAIN-CONTAINING PROTEIN"/>
    <property type="match status" value="1"/>
</dbReference>
<dbReference type="GO" id="GO:0007166">
    <property type="term" value="P:cell surface receptor signaling pathway"/>
    <property type="evidence" value="ECO:0007669"/>
    <property type="project" value="InterPro"/>
</dbReference>
<dbReference type="PANTHER" id="PTHR45692">
    <property type="entry name" value="G_PROTEIN_RECEP_F2_4 DOMAIN-CONTAINING PROTEIN"/>
    <property type="match status" value="1"/>
</dbReference>
<reference evidence="10" key="1">
    <citation type="submission" date="2022-05" db="EMBL/GenBank/DDBJ databases">
        <authorList>
            <person name="Okamura Y."/>
        </authorList>
    </citation>
    <scope>NUCLEOTIDE SEQUENCE</scope>
</reference>
<comment type="caution">
    <text evidence="10">The sequence shown here is derived from an EMBL/GenBank/DDBJ whole genome shotgun (WGS) entry which is preliminary data.</text>
</comment>
<dbReference type="InterPro" id="IPR000832">
    <property type="entry name" value="GPCR_2_secretin-like"/>
</dbReference>
<keyword evidence="5" id="KW-1015">Disulfide bond</keyword>
<feature type="transmembrane region" description="Helical" evidence="7">
    <location>
        <begin position="972"/>
        <end position="996"/>
    </location>
</feature>
<feature type="transmembrane region" description="Helical" evidence="7">
    <location>
        <begin position="1089"/>
        <end position="1112"/>
    </location>
</feature>
<dbReference type="InterPro" id="IPR017981">
    <property type="entry name" value="GPCR_2-like_7TM"/>
</dbReference>
<dbReference type="Pfam" id="PF00002">
    <property type="entry name" value="7tm_2"/>
    <property type="match status" value="1"/>
</dbReference>
<evidence type="ECO:0000259" key="9">
    <source>
        <dbReference type="PROSITE" id="PS50261"/>
    </source>
</evidence>
<dbReference type="SMART" id="SM00303">
    <property type="entry name" value="GPS"/>
    <property type="match status" value="1"/>
</dbReference>
<evidence type="ECO:0000313" key="11">
    <source>
        <dbReference type="Proteomes" id="UP001152562"/>
    </source>
</evidence>
<dbReference type="PRINTS" id="PR00249">
    <property type="entry name" value="GPCRSECRETIN"/>
</dbReference>
<feature type="transmembrane region" description="Helical" evidence="7">
    <location>
        <begin position="1133"/>
        <end position="1154"/>
    </location>
</feature>
<feature type="domain" description="GAIN-B" evidence="8">
    <location>
        <begin position="782"/>
        <end position="928"/>
    </location>
</feature>
<dbReference type="PROSITE" id="PS50261">
    <property type="entry name" value="G_PROTEIN_RECEP_F2_4"/>
    <property type="match status" value="1"/>
</dbReference>
<dbReference type="CDD" id="cd15040">
    <property type="entry name" value="7tmB2_Adhesion"/>
    <property type="match status" value="1"/>
</dbReference>
<evidence type="ECO:0000259" key="8">
    <source>
        <dbReference type="PROSITE" id="PS50221"/>
    </source>
</evidence>
<dbReference type="PROSITE" id="PS50221">
    <property type="entry name" value="GAIN_B"/>
    <property type="match status" value="1"/>
</dbReference>
<dbReference type="EMBL" id="CALOZG010000001">
    <property type="protein sequence ID" value="CAH3882282.1"/>
    <property type="molecule type" value="Genomic_DNA"/>
</dbReference>
<feature type="transmembrane region" description="Helical" evidence="7">
    <location>
        <begin position="1160"/>
        <end position="1180"/>
    </location>
</feature>
<dbReference type="InterPro" id="IPR000203">
    <property type="entry name" value="GPS"/>
</dbReference>
<evidence type="ECO:0000256" key="1">
    <source>
        <dbReference type="ARBA" id="ARBA00004141"/>
    </source>
</evidence>
<name>A0A9P0SKH7_PIEBR</name>
<dbReference type="InterPro" id="IPR046338">
    <property type="entry name" value="GAIN_dom_sf"/>
</dbReference>
<dbReference type="Proteomes" id="UP001152562">
    <property type="component" value="Unassembled WGS sequence"/>
</dbReference>
<proteinExistence type="predicted"/>
<feature type="transmembrane region" description="Helical" evidence="7">
    <location>
        <begin position="1002"/>
        <end position="1027"/>
    </location>
</feature>
<gene>
    <name evidence="10" type="ORF">PIBRA_LOCUS679</name>
</gene>
<keyword evidence="11" id="KW-1185">Reference proteome</keyword>
<keyword evidence="2 7" id="KW-0812">Transmembrane</keyword>